<proteinExistence type="predicted"/>
<accession>A0A3B0C1G9</accession>
<dbReference type="Proteomes" id="UP000276603">
    <property type="component" value="Unassembled WGS sequence"/>
</dbReference>
<dbReference type="RefSeq" id="WP_120713384.1">
    <property type="nucleotide sequence ID" value="NZ_RBCJ01000004.1"/>
</dbReference>
<feature type="transmembrane region" description="Helical" evidence="1">
    <location>
        <begin position="58"/>
        <end position="77"/>
    </location>
</feature>
<comment type="caution">
    <text evidence="2">The sequence shown here is derived from an EMBL/GenBank/DDBJ whole genome shotgun (WGS) entry which is preliminary data.</text>
</comment>
<evidence type="ECO:0000313" key="3">
    <source>
        <dbReference type="Proteomes" id="UP000276603"/>
    </source>
</evidence>
<sequence length="105" mass="12000">MNEKKNTSQRIDELIDSASGIEAVSTPPFFKDKVLNRLSQTRDSQPQLGWLPWFTPKYQMAALFLFILLNGLVLYTYSDSNREEEIQTFAEAYGLSSAQDESMLN</sequence>
<keyword evidence="1" id="KW-1133">Transmembrane helix</keyword>
<dbReference type="AlphaFoldDB" id="A0A3B0C1G9"/>
<keyword evidence="1" id="KW-0812">Transmembrane</keyword>
<dbReference type="EMBL" id="RBCJ01000004">
    <property type="protein sequence ID" value="RKN78478.1"/>
    <property type="molecule type" value="Genomic_DNA"/>
</dbReference>
<evidence type="ECO:0000313" key="2">
    <source>
        <dbReference type="EMBL" id="RKN78478.1"/>
    </source>
</evidence>
<protein>
    <submittedName>
        <fullName evidence="2">Uncharacterized protein</fullName>
    </submittedName>
</protein>
<dbReference type="OrthoDB" id="1139253at2"/>
<reference evidence="2 3" key="1">
    <citation type="submission" date="2018-10" db="EMBL/GenBank/DDBJ databases">
        <title>Ulvibacterium marinum gen. nov., sp. nov., a novel marine bacterium of the family Flavobacteriaceae, isolated from a culture of the green alga Ulva prolifera.</title>
        <authorList>
            <person name="Zhang Z."/>
        </authorList>
    </citation>
    <scope>NUCLEOTIDE SEQUENCE [LARGE SCALE GENOMIC DNA]</scope>
    <source>
        <strain evidence="2 3">CCMM003</strain>
    </source>
</reference>
<keyword evidence="3" id="KW-1185">Reference proteome</keyword>
<keyword evidence="1" id="KW-0472">Membrane</keyword>
<evidence type="ECO:0000256" key="1">
    <source>
        <dbReference type="SAM" id="Phobius"/>
    </source>
</evidence>
<name>A0A3B0C1G9_9FLAO</name>
<organism evidence="2 3">
    <name type="scientific">Ulvibacterium marinum</name>
    <dbReference type="NCBI Taxonomy" id="2419782"/>
    <lineage>
        <taxon>Bacteria</taxon>
        <taxon>Pseudomonadati</taxon>
        <taxon>Bacteroidota</taxon>
        <taxon>Flavobacteriia</taxon>
        <taxon>Flavobacteriales</taxon>
        <taxon>Flavobacteriaceae</taxon>
        <taxon>Ulvibacterium</taxon>
    </lineage>
</organism>
<gene>
    <name evidence="2" type="ORF">D7Z94_19890</name>
</gene>